<feature type="binding site" evidence="8">
    <location>
        <begin position="511"/>
        <end position="513"/>
    </location>
    <ligand>
        <name>substrate</name>
    </ligand>
</feature>
<evidence type="ECO:0000259" key="9">
    <source>
        <dbReference type="Pfam" id="PF00586"/>
    </source>
</evidence>
<keyword evidence="6 8" id="KW-0067">ATP-binding</keyword>
<dbReference type="GO" id="GO:0000287">
    <property type="term" value="F:magnesium ion binding"/>
    <property type="evidence" value="ECO:0007669"/>
    <property type="project" value="UniProtKB-UniRule"/>
</dbReference>
<dbReference type="Pfam" id="PF00586">
    <property type="entry name" value="AIRS"/>
    <property type="match status" value="2"/>
</dbReference>
<comment type="similarity">
    <text evidence="8">Belongs to the FGAMS family.</text>
</comment>
<dbReference type="GO" id="GO:0005524">
    <property type="term" value="F:ATP binding"/>
    <property type="evidence" value="ECO:0007669"/>
    <property type="project" value="UniProtKB-UniRule"/>
</dbReference>
<keyword evidence="3 8" id="KW-0479">Metal-binding</keyword>
<dbReference type="InterPro" id="IPR010918">
    <property type="entry name" value="PurM-like_C_dom"/>
</dbReference>
<comment type="catalytic activity">
    <reaction evidence="8">
        <text>N(2)-formyl-N(1)-(5-phospho-beta-D-ribosyl)glycinamide + L-glutamine + ATP + H2O = 2-formamido-N(1)-(5-O-phospho-beta-D-ribosyl)acetamidine + L-glutamate + ADP + phosphate + H(+)</text>
        <dbReference type="Rhea" id="RHEA:17129"/>
        <dbReference type="ChEBI" id="CHEBI:15377"/>
        <dbReference type="ChEBI" id="CHEBI:15378"/>
        <dbReference type="ChEBI" id="CHEBI:29985"/>
        <dbReference type="ChEBI" id="CHEBI:30616"/>
        <dbReference type="ChEBI" id="CHEBI:43474"/>
        <dbReference type="ChEBI" id="CHEBI:58359"/>
        <dbReference type="ChEBI" id="CHEBI:147286"/>
        <dbReference type="ChEBI" id="CHEBI:147287"/>
        <dbReference type="ChEBI" id="CHEBI:456216"/>
        <dbReference type="EC" id="6.3.5.3"/>
    </reaction>
</comment>
<dbReference type="CDD" id="cd02204">
    <property type="entry name" value="PurL_repeat2"/>
    <property type="match status" value="1"/>
</dbReference>
<dbReference type="EC" id="6.3.5.3" evidence="8"/>
<dbReference type="OrthoDB" id="9804441at2"/>
<evidence type="ECO:0000256" key="7">
    <source>
        <dbReference type="ARBA" id="ARBA00022842"/>
    </source>
</evidence>
<keyword evidence="13" id="KW-1185">Reference proteome</keyword>
<dbReference type="HAMAP" id="MF_00420">
    <property type="entry name" value="PurL_2"/>
    <property type="match status" value="1"/>
</dbReference>
<feature type="binding site" evidence="8">
    <location>
        <position position="469"/>
    </location>
    <ligand>
        <name>Mg(2+)</name>
        <dbReference type="ChEBI" id="CHEBI:18420"/>
        <label>2</label>
    </ligand>
</feature>
<dbReference type="GO" id="GO:0004642">
    <property type="term" value="F:phosphoribosylformylglycinamidine synthase activity"/>
    <property type="evidence" value="ECO:0007669"/>
    <property type="project" value="UniProtKB-UniRule"/>
</dbReference>
<evidence type="ECO:0000313" key="12">
    <source>
        <dbReference type="EMBL" id="SHJ41619.1"/>
    </source>
</evidence>
<reference evidence="13" key="1">
    <citation type="submission" date="2016-11" db="EMBL/GenBank/DDBJ databases">
        <authorList>
            <person name="Varghese N."/>
            <person name="Submissions S."/>
        </authorList>
    </citation>
    <scope>NUCLEOTIDE SEQUENCE [LARGE SCALE GENOMIC DNA]</scope>
    <source>
        <strain evidence="13">DSM 16057</strain>
    </source>
</reference>
<dbReference type="EMBL" id="FQZM01000033">
    <property type="protein sequence ID" value="SHJ41619.1"/>
    <property type="molecule type" value="Genomic_DNA"/>
</dbReference>
<comment type="function">
    <text evidence="8">Part of the phosphoribosylformylglycinamidine synthase complex involved in the purines biosynthetic pathway. Catalyzes the ATP-dependent conversion of formylglycinamide ribonucleotide (FGAR) and glutamine to yield formylglycinamidine ribonucleotide (FGAM) and glutamate. The FGAM synthase complex is composed of three subunits. PurQ produces an ammonia molecule by converting glutamine to glutamate. PurL transfers the ammonia molecule to FGAR to form FGAM in an ATP-dependent manner. PurS interacts with PurQ and PurL and is thought to assist in the transfer of the ammonia molecule from PurQ to PurL.</text>
</comment>
<feature type="binding site" evidence="8">
    <location>
        <position position="281"/>
    </location>
    <ligand>
        <name>ATP</name>
        <dbReference type="ChEBI" id="CHEBI:30616"/>
    </ligand>
</feature>
<feature type="active site" evidence="8">
    <location>
        <position position="223"/>
    </location>
</feature>
<evidence type="ECO:0000259" key="10">
    <source>
        <dbReference type="Pfam" id="PF02769"/>
    </source>
</evidence>
<keyword evidence="5 8" id="KW-0658">Purine biosynthesis</keyword>
<dbReference type="STRING" id="1121432.SAMN02745219_02504"/>
<dbReference type="Gene3D" id="1.10.8.750">
    <property type="entry name" value="Phosphoribosylformylglycinamidine synthase, linker domain"/>
    <property type="match status" value="1"/>
</dbReference>
<dbReference type="RefSeq" id="WP_072870060.1">
    <property type="nucleotide sequence ID" value="NZ_FQZM01000033.1"/>
</dbReference>
<feature type="binding site" evidence="8">
    <location>
        <position position="306"/>
    </location>
    <ligand>
        <name>substrate</name>
    </ligand>
</feature>
<evidence type="ECO:0000256" key="1">
    <source>
        <dbReference type="ARBA" id="ARBA00022490"/>
    </source>
</evidence>
<feature type="binding site" evidence="8">
    <location>
        <position position="740"/>
    </location>
    <ligand>
        <name>substrate</name>
    </ligand>
</feature>
<dbReference type="UniPathway" id="UPA00074">
    <property type="reaction ID" value="UER00128"/>
</dbReference>
<feature type="domain" description="PurM-like N-terminal" evidence="9">
    <location>
        <begin position="652"/>
        <end position="746"/>
    </location>
</feature>
<dbReference type="InterPro" id="IPR016188">
    <property type="entry name" value="PurM-like_N"/>
</dbReference>
<comment type="caution">
    <text evidence="8">Lacks conserved residue(s) required for the propagation of feature annotation.</text>
</comment>
<evidence type="ECO:0000256" key="3">
    <source>
        <dbReference type="ARBA" id="ARBA00022723"/>
    </source>
</evidence>
<feature type="domain" description="PurM-like C-terminal" evidence="10">
    <location>
        <begin position="401"/>
        <end position="555"/>
    </location>
</feature>
<dbReference type="InterPro" id="IPR041609">
    <property type="entry name" value="PurL_linker"/>
</dbReference>
<dbReference type="AlphaFoldDB" id="A0A1M6J4M5"/>
<dbReference type="Pfam" id="PF02700">
    <property type="entry name" value="PurS"/>
    <property type="match status" value="1"/>
</dbReference>
<dbReference type="InterPro" id="IPR010074">
    <property type="entry name" value="PRibForGlyAmidine_synth_PurL"/>
</dbReference>
<evidence type="ECO:0000256" key="6">
    <source>
        <dbReference type="ARBA" id="ARBA00022840"/>
    </source>
</evidence>
<feature type="binding site" evidence="8">
    <location>
        <position position="283"/>
    </location>
    <ligand>
        <name>Mg(2+)</name>
        <dbReference type="ChEBI" id="CHEBI:18420"/>
        <label>1</label>
    </ligand>
</feature>
<evidence type="ECO:0000313" key="13">
    <source>
        <dbReference type="Proteomes" id="UP000184529"/>
    </source>
</evidence>
<evidence type="ECO:0000256" key="4">
    <source>
        <dbReference type="ARBA" id="ARBA00022741"/>
    </source>
</evidence>
<keyword evidence="7 8" id="KW-0460">Magnesium</keyword>
<sequence length="957" mass="104014">MTIVEIRVTNRPHLPDPVGEEVLHEIKYALGINAVQRVRTAKVYRFEGIDESKAQLLAEKLLTEAVFQDYTINGPIIKDAPVVVEVAYKPGVMNPEAASLMKAARDLGVEELVAADSSREYAFYGSDINSRDIEIILNRLLVNATVERVVTEKPATLLISGQPGRTEIIPLRGMSDAELMELSRDRLFLNLEEMHAIQDYFKAIGRDPTDCEIETLAQTWSEHCGHKTFKARLLVDGREKESLLKRLQDATAAANHPLVLSAFVDNSGVMEFYDGWAVCGKVETHNSPSAIEPYGGAMTGSGGVFRDIMGTGQGARVIASTDMFCFAPPDTPREDIPPGCLSPHYLLRRVVAGVRDYGNRMGIPTNNGSVHFHRDFRAKPSVIVGAYGLLPVERCRKGQPRPGDLAVVIGGRTGRDGIHGATFSSGEMTHRTTEVNASAVQIGHPIEEKRVADAVLAASEAGLIRAITDCGAGGFSSALGEMGEKTGVRVWLEKVPLKYQGLKPWEIWLSESQERMVIAVSPENLEHLLEICRGLNVEATVLAEFTSDRRLVVTYENETICDLDMEFLHHGLPKRVLTARWQQPALTDPQVSTPENWEELYCQVMGHLNVCSKEPIVRMYDHGVQGSCNLAPFGGVEQDGPNDAVVLTPLLGSPAAVVISHGLNPVLNQIDPYYGSLWAATEAVSNAVAVGANPKELVLIDNFIWPFPDEEALGALDRAVDACVDFVRATGMPFISGKDSLSSTYRGDGGEVVKIPPVLCVSVFGRLLDVRRTVSADFKGSGNLIVLVGQRNLSEMAGSVYFDLAGCLGKTPPRINLEIVTRVWDGIHKVIQGGKILACHDISEGGLAAALAEMCFGGGVGAQITIPAGERPDYFLFNETSGCFLVEMAPTEEPERTLVGLPYMVLGQTTDDPAVVVEQEGRRLCSVPLANLKRAWQEPMTRIFGTPGAGHPREVGI</sequence>
<protein>
    <recommendedName>
        <fullName evidence="8">Phosphoribosylformylglycinamidine synthase subunit PurL</fullName>
        <shortName evidence="8">FGAM synthase</shortName>
        <ecNumber evidence="8">6.3.5.3</ecNumber>
    </recommendedName>
    <alternativeName>
        <fullName evidence="8">Formylglycinamide ribonucleotide amidotransferase subunit II</fullName>
        <shortName evidence="8">FGAR amidotransferase II</shortName>
        <shortName evidence="8">FGAR-AT II</shortName>
    </alternativeName>
    <alternativeName>
        <fullName evidence="8">Glutamine amidotransferase PurL</fullName>
    </alternativeName>
    <alternativeName>
        <fullName evidence="8">Phosphoribosylformylglycinamidine synthase subunit II</fullName>
    </alternativeName>
</protein>
<evidence type="ECO:0000259" key="11">
    <source>
        <dbReference type="Pfam" id="PF18072"/>
    </source>
</evidence>
<feature type="binding site" evidence="8">
    <location>
        <position position="701"/>
    </location>
    <ligand>
        <name>ATP</name>
        <dbReference type="ChEBI" id="CHEBI:30616"/>
    </ligand>
</feature>
<dbReference type="SUPFAM" id="SSF82697">
    <property type="entry name" value="PurS-like"/>
    <property type="match status" value="1"/>
</dbReference>
<comment type="subcellular location">
    <subcellularLocation>
        <location evidence="8">Cytoplasm</location>
    </subcellularLocation>
</comment>
<feature type="binding site" evidence="8">
    <location>
        <position position="307"/>
    </location>
    <ligand>
        <name>Mg(2+)</name>
        <dbReference type="ChEBI" id="CHEBI:18420"/>
        <label>2</label>
    </ligand>
</feature>
<evidence type="ECO:0000256" key="8">
    <source>
        <dbReference type="HAMAP-Rule" id="MF_00420"/>
    </source>
</evidence>
<dbReference type="PANTHER" id="PTHR43555:SF1">
    <property type="entry name" value="PHOSPHORIBOSYLFORMYLGLYCINAMIDINE SYNTHASE SUBUNIT PURL"/>
    <property type="match status" value="1"/>
</dbReference>
<keyword evidence="4 8" id="KW-0547">Nucleotide-binding</keyword>
<keyword evidence="1 8" id="KW-0963">Cytoplasm</keyword>
<feature type="domain" description="PurM-like C-terminal" evidence="10">
    <location>
        <begin position="781"/>
        <end position="916"/>
    </location>
</feature>
<dbReference type="SUPFAM" id="SSF56042">
    <property type="entry name" value="PurM C-terminal domain-like"/>
    <property type="match status" value="2"/>
</dbReference>
<dbReference type="Gene3D" id="3.90.650.10">
    <property type="entry name" value="PurM-like C-terminal domain"/>
    <property type="match status" value="2"/>
</dbReference>
<feature type="domain" description="Phosphoribosylformylglycinamidine synthase linker" evidence="11">
    <location>
        <begin position="186"/>
        <end position="227"/>
    </location>
</feature>
<keyword evidence="2 8" id="KW-0436">Ligase</keyword>
<dbReference type="InterPro" id="IPR036921">
    <property type="entry name" value="PurM-like_N_sf"/>
</dbReference>
<dbReference type="GO" id="GO:0005737">
    <property type="term" value="C:cytoplasm"/>
    <property type="evidence" value="ECO:0007669"/>
    <property type="project" value="UniProtKB-SubCell"/>
</dbReference>
<name>A0A1M6J4M5_9FIRM</name>
<dbReference type="Pfam" id="PF02769">
    <property type="entry name" value="AIRS_C"/>
    <property type="match status" value="2"/>
</dbReference>
<dbReference type="SUPFAM" id="SSF55326">
    <property type="entry name" value="PurM N-terminal domain-like"/>
    <property type="match status" value="2"/>
</dbReference>
<feature type="binding site" evidence="8">
    <location>
        <position position="737"/>
    </location>
    <ligand>
        <name>ATP</name>
        <dbReference type="ChEBI" id="CHEBI:30616"/>
    </ligand>
</feature>
<comment type="pathway">
    <text evidence="8">Purine metabolism; IMP biosynthesis via de novo pathway; 5-amino-1-(5-phospho-D-ribosyl)imidazole from N(2)-formyl-N(1)-(5-phospho-D-ribosyl)glycinamide: step 1/2.</text>
</comment>
<dbReference type="InterPro" id="IPR036604">
    <property type="entry name" value="PurS-like_sf"/>
</dbReference>
<organism evidence="12 13">
    <name type="scientific">Desulfofundulus thermosubterraneus DSM 16057</name>
    <dbReference type="NCBI Taxonomy" id="1121432"/>
    <lineage>
        <taxon>Bacteria</taxon>
        <taxon>Bacillati</taxon>
        <taxon>Bacillota</taxon>
        <taxon>Clostridia</taxon>
        <taxon>Eubacteriales</taxon>
        <taxon>Peptococcaceae</taxon>
        <taxon>Desulfofundulus</taxon>
    </lineage>
</organism>
<accession>A0A1M6J4M5</accession>
<dbReference type="Gene3D" id="3.30.1280.10">
    <property type="entry name" value="Phosphoribosylformylglycinamidine synthase subunit PurS"/>
    <property type="match status" value="2"/>
</dbReference>
<feature type="active site" description="Proton acceptor" evidence="8">
    <location>
        <position position="285"/>
    </location>
</feature>
<dbReference type="CDD" id="cd02203">
    <property type="entry name" value="PurL_repeat1"/>
    <property type="match status" value="1"/>
</dbReference>
<comment type="subunit">
    <text evidence="8">Monomer. Part of the FGAM synthase complex composed of 1 PurL, 1 PurQ and 2 PurS subunits.</text>
</comment>
<dbReference type="NCBIfam" id="TIGR01736">
    <property type="entry name" value="FGAM_synth_II"/>
    <property type="match status" value="1"/>
</dbReference>
<dbReference type="GO" id="GO:0006189">
    <property type="term" value="P:'de novo' IMP biosynthetic process"/>
    <property type="evidence" value="ECO:0007669"/>
    <property type="project" value="UniProtKB-UniRule"/>
</dbReference>
<dbReference type="InterPro" id="IPR036676">
    <property type="entry name" value="PurM-like_C_sf"/>
</dbReference>
<dbReference type="Gene3D" id="3.30.1330.10">
    <property type="entry name" value="PurM-like, N-terminal domain"/>
    <property type="match status" value="2"/>
</dbReference>
<evidence type="ECO:0000256" key="5">
    <source>
        <dbReference type="ARBA" id="ARBA00022755"/>
    </source>
</evidence>
<feature type="binding site" evidence="8">
    <location>
        <position position="441"/>
    </location>
    <ligand>
        <name>substrate</name>
    </ligand>
</feature>
<dbReference type="Pfam" id="PF18072">
    <property type="entry name" value="FGAR-AT_linker"/>
    <property type="match status" value="1"/>
</dbReference>
<dbReference type="PANTHER" id="PTHR43555">
    <property type="entry name" value="PHOSPHORIBOSYLFORMYLGLYCINAMIDINE SYNTHASE SUBUNIT PURL"/>
    <property type="match status" value="1"/>
</dbReference>
<feature type="domain" description="PurM-like N-terminal" evidence="9">
    <location>
        <begin position="265"/>
        <end position="389"/>
    </location>
</feature>
<gene>
    <name evidence="8" type="primary">purL</name>
    <name evidence="12" type="ORF">SAMN02745219_02504</name>
</gene>
<dbReference type="InterPro" id="IPR003850">
    <property type="entry name" value="PurS"/>
</dbReference>
<evidence type="ECO:0000256" key="2">
    <source>
        <dbReference type="ARBA" id="ARBA00022598"/>
    </source>
</evidence>
<dbReference type="Proteomes" id="UP000184529">
    <property type="component" value="Unassembled WGS sequence"/>
</dbReference>
<proteinExistence type="inferred from homology"/>